<evidence type="ECO:0000259" key="4">
    <source>
        <dbReference type="Pfam" id="PF00557"/>
    </source>
</evidence>
<organism evidence="7 8">
    <name type="scientific">Cognatishimia activa</name>
    <dbReference type="NCBI Taxonomy" id="1715691"/>
    <lineage>
        <taxon>Bacteria</taxon>
        <taxon>Pseudomonadati</taxon>
        <taxon>Pseudomonadota</taxon>
        <taxon>Alphaproteobacteria</taxon>
        <taxon>Rhodobacterales</taxon>
        <taxon>Paracoccaceae</taxon>
        <taxon>Cognatishimia</taxon>
    </lineage>
</organism>
<dbReference type="PANTHER" id="PTHR43763:SF6">
    <property type="entry name" value="XAA-PRO AMINOPEPTIDASE 1"/>
    <property type="match status" value="1"/>
</dbReference>
<feature type="domain" description="Creatinase N-terminal" evidence="5">
    <location>
        <begin position="17"/>
        <end position="151"/>
    </location>
</feature>
<dbReference type="CDD" id="cd01085">
    <property type="entry name" value="APP"/>
    <property type="match status" value="1"/>
</dbReference>
<dbReference type="Gene3D" id="3.40.350.10">
    <property type="entry name" value="Creatinase/prolidase N-terminal domain"/>
    <property type="match status" value="2"/>
</dbReference>
<dbReference type="Pfam" id="PF16189">
    <property type="entry name" value="Creatinase_N_2"/>
    <property type="match status" value="1"/>
</dbReference>
<sequence>MFQSFDASSSPEQGPPRLARLRAELERVGVDGFLVPRADVHQGEYVAPRDERLSWLTGFTGSAGFCVALKDRAGLFVDGRYRVQGRQQCAEDFTIVHWPEVGLASWLKENMSAGKIAFDPWLHTVGQIDQLQADLAGTDITLTPSPNLVDEIWADQPGKPNAKAFAQPIEYAGESSVDKRARLGKSIAEKGARSAVITLPDSLCWLLNIRGEDIAHNPVVHGFVILHADGTCDLIANPEKFTEVVDHLGEGVTLRPEEDLLPALQSLAGPVLLEKNSVPTAIAAALTSANIPVIFGADPCALPKACKNAAEIAGAEAAHLRDGAAVANFLAWFDENATKGITEIDVVTELEARRGATNMLRDVSFDTIAGAGSNGAVIHYRVTHETNRTLNPGELLVLDSGGQYQDGTTDITRTLAIGDAGDEEKRAFTLVLKGMIAISELRFPKGYAGRDIQSIARVPLWSAGLDFDHGLGHGVGSYLSVHEGPQSLSTKGHVALEPGMIVSNEPGYYKEGAYGIRIENLLVVQEAEALEDGDTHRQMLCFKTLPYVPIDLSLVNADMLSSSERDWLNTYHDACYRTLIPLVEASTKDWLRKATARI</sequence>
<dbReference type="Pfam" id="PF16188">
    <property type="entry name" value="Peptidase_M24_C"/>
    <property type="match status" value="1"/>
</dbReference>
<name>A0A975EQB8_9RHOB</name>
<dbReference type="EMBL" id="CP060010">
    <property type="protein sequence ID" value="QTN35902.1"/>
    <property type="molecule type" value="Genomic_DNA"/>
</dbReference>
<dbReference type="InterPro" id="IPR033740">
    <property type="entry name" value="Pept_M24B"/>
</dbReference>
<dbReference type="InterPro" id="IPR050422">
    <property type="entry name" value="X-Pro_aminopeptidase_P"/>
</dbReference>
<keyword evidence="7" id="KW-0031">Aminopeptidase</keyword>
<dbReference type="FunFam" id="3.90.230.10:FF:000009">
    <property type="entry name" value="xaa-Pro aminopeptidase 2"/>
    <property type="match status" value="1"/>
</dbReference>
<protein>
    <submittedName>
        <fullName evidence="7">Aminopeptidase P family protein</fullName>
    </submittedName>
</protein>
<evidence type="ECO:0000259" key="6">
    <source>
        <dbReference type="Pfam" id="PF16188"/>
    </source>
</evidence>
<dbReference type="InterPro" id="IPR000994">
    <property type="entry name" value="Pept_M24"/>
</dbReference>
<dbReference type="AlphaFoldDB" id="A0A975EQB8"/>
<keyword evidence="3" id="KW-0378">Hydrolase</keyword>
<dbReference type="InterPro" id="IPR000587">
    <property type="entry name" value="Creatinase_N"/>
</dbReference>
<keyword evidence="2" id="KW-0479">Metal-binding</keyword>
<dbReference type="GO" id="GO:0046872">
    <property type="term" value="F:metal ion binding"/>
    <property type="evidence" value="ECO:0007669"/>
    <property type="project" value="UniProtKB-KW"/>
</dbReference>
<reference evidence="7" key="1">
    <citation type="submission" date="2020-07" db="EMBL/GenBank/DDBJ databases">
        <title>Genome sequences of bacteria associated with the marine, planktonic diatom Thalassiosira profunda strain ECT2AJA-044.</title>
        <authorList>
            <person name="Gargas C.B."/>
            <person name="Roberts W.R."/>
            <person name="Alverson A.J."/>
        </authorList>
    </citation>
    <scope>NUCLEOTIDE SEQUENCE</scope>
    <source>
        <strain evidence="7">ECT2AJA-044</strain>
    </source>
</reference>
<dbReference type="GO" id="GO:0005737">
    <property type="term" value="C:cytoplasm"/>
    <property type="evidence" value="ECO:0007669"/>
    <property type="project" value="UniProtKB-ARBA"/>
</dbReference>
<evidence type="ECO:0000259" key="5">
    <source>
        <dbReference type="Pfam" id="PF01321"/>
    </source>
</evidence>
<dbReference type="PANTHER" id="PTHR43763">
    <property type="entry name" value="XAA-PRO AMINOPEPTIDASE 1"/>
    <property type="match status" value="1"/>
</dbReference>
<proteinExistence type="inferred from homology"/>
<feature type="domain" description="Peptidase M24" evidence="4">
    <location>
        <begin position="317"/>
        <end position="526"/>
    </location>
</feature>
<feature type="domain" description="Peptidase M24 C-terminal" evidence="6">
    <location>
        <begin position="538"/>
        <end position="598"/>
    </location>
</feature>
<dbReference type="GO" id="GO:0070006">
    <property type="term" value="F:metalloaminopeptidase activity"/>
    <property type="evidence" value="ECO:0007669"/>
    <property type="project" value="InterPro"/>
</dbReference>
<accession>A0A975EQB8</accession>
<dbReference type="InterPro" id="IPR032416">
    <property type="entry name" value="Peptidase_M24_C"/>
</dbReference>
<evidence type="ECO:0000256" key="1">
    <source>
        <dbReference type="ARBA" id="ARBA00008766"/>
    </source>
</evidence>
<keyword evidence="7" id="KW-0645">Protease</keyword>
<comment type="similarity">
    <text evidence="1">Belongs to the peptidase M24B family.</text>
</comment>
<evidence type="ECO:0000256" key="3">
    <source>
        <dbReference type="ARBA" id="ARBA00022801"/>
    </source>
</evidence>
<evidence type="ECO:0000313" key="8">
    <source>
        <dbReference type="Proteomes" id="UP000665026"/>
    </source>
</evidence>
<dbReference type="SUPFAM" id="SSF53092">
    <property type="entry name" value="Creatinase/prolidase N-terminal domain"/>
    <property type="match status" value="1"/>
</dbReference>
<dbReference type="Pfam" id="PF00557">
    <property type="entry name" value="Peptidase_M24"/>
    <property type="match status" value="1"/>
</dbReference>
<dbReference type="InterPro" id="IPR036005">
    <property type="entry name" value="Creatinase/aminopeptidase-like"/>
</dbReference>
<gene>
    <name evidence="7" type="ORF">HZ995_15780</name>
</gene>
<dbReference type="Gene3D" id="3.90.230.10">
    <property type="entry name" value="Creatinase/methionine aminopeptidase superfamily"/>
    <property type="match status" value="1"/>
</dbReference>
<evidence type="ECO:0000313" key="7">
    <source>
        <dbReference type="EMBL" id="QTN35902.1"/>
    </source>
</evidence>
<evidence type="ECO:0000256" key="2">
    <source>
        <dbReference type="ARBA" id="ARBA00022723"/>
    </source>
</evidence>
<dbReference type="SUPFAM" id="SSF55920">
    <property type="entry name" value="Creatinase/aminopeptidase"/>
    <property type="match status" value="1"/>
</dbReference>
<dbReference type="Pfam" id="PF01321">
    <property type="entry name" value="Creatinase_N"/>
    <property type="match status" value="1"/>
</dbReference>
<dbReference type="InterPro" id="IPR029149">
    <property type="entry name" value="Creatin/AminoP/Spt16_N"/>
</dbReference>
<dbReference type="RefSeq" id="WP_209356604.1">
    <property type="nucleotide sequence ID" value="NZ_CP060010.1"/>
</dbReference>
<dbReference type="Proteomes" id="UP000665026">
    <property type="component" value="Chromosome"/>
</dbReference>
<dbReference type="KEGG" id="cact:HZ995_15780"/>